<comment type="caution">
    <text evidence="1">The sequence shown here is derived from an EMBL/GenBank/DDBJ whole genome shotgun (WGS) entry which is preliminary data.</text>
</comment>
<dbReference type="RefSeq" id="WP_131310906.1">
    <property type="nucleotide sequence ID" value="NZ_SJFN01000030.1"/>
</dbReference>
<evidence type="ECO:0000313" key="1">
    <source>
        <dbReference type="EMBL" id="TBW34880.1"/>
    </source>
</evidence>
<dbReference type="AlphaFoldDB" id="A0A4Q9VI54"/>
<dbReference type="InterPro" id="IPR036593">
    <property type="entry name" value="CPE0013-like_sf"/>
</dbReference>
<dbReference type="Pfam" id="PF07892">
    <property type="entry name" value="DUF1667"/>
    <property type="match status" value="1"/>
</dbReference>
<proteinExistence type="predicted"/>
<dbReference type="Gene3D" id="3.10.530.10">
    <property type="entry name" value="CPE0013-like"/>
    <property type="match status" value="1"/>
</dbReference>
<reference evidence="1 2" key="1">
    <citation type="submission" date="2019-02" db="EMBL/GenBank/DDBJ databases">
        <title>Siculibacillus lacustris gen. nov., sp. nov., a new rosette-forming bacterium isolated from a freshwater crater lake (Lake St. Ana, Romania).</title>
        <authorList>
            <person name="Felfoldi T."/>
            <person name="Marton Z."/>
            <person name="Szabo A."/>
            <person name="Mentes A."/>
            <person name="Boka K."/>
            <person name="Marialigeti K."/>
            <person name="Mathe I."/>
            <person name="Koncz M."/>
            <person name="Schumann P."/>
            <person name="Toth E."/>
        </authorList>
    </citation>
    <scope>NUCLEOTIDE SEQUENCE [LARGE SCALE GENOMIC DNA]</scope>
    <source>
        <strain evidence="1 2">SA-279</strain>
    </source>
</reference>
<organism evidence="1 2">
    <name type="scientific">Siculibacillus lacustris</name>
    <dbReference type="NCBI Taxonomy" id="1549641"/>
    <lineage>
        <taxon>Bacteria</taxon>
        <taxon>Pseudomonadati</taxon>
        <taxon>Pseudomonadota</taxon>
        <taxon>Alphaproteobacteria</taxon>
        <taxon>Hyphomicrobiales</taxon>
        <taxon>Ancalomicrobiaceae</taxon>
        <taxon>Siculibacillus</taxon>
    </lineage>
</organism>
<gene>
    <name evidence="1" type="ORF">EYW49_17425</name>
</gene>
<dbReference type="PANTHER" id="PTHR39450:SF1">
    <property type="entry name" value="DUF1667 DOMAIN-CONTAINING PROTEIN"/>
    <property type="match status" value="1"/>
</dbReference>
<protein>
    <submittedName>
        <fullName evidence="1">DUF1667 domain-containing protein</fullName>
    </submittedName>
</protein>
<dbReference type="PANTHER" id="PTHR39450">
    <property type="entry name" value="MOLYBDOPTERIN OXIDOREDUCTASE, 4FE-4S CLUSTER-BINDING SUBUNIT"/>
    <property type="match status" value="1"/>
</dbReference>
<name>A0A4Q9VI54_9HYPH</name>
<dbReference type="EMBL" id="SJFN01000030">
    <property type="protein sequence ID" value="TBW34880.1"/>
    <property type="molecule type" value="Genomic_DNA"/>
</dbReference>
<sequence length="130" mass="13600">MTSRVQPIQCIGCPVGCGGEVVLDGDRVVEMRGFTCEKGEAYAAEEVVAPKRMVTTTVRVHGGALHFLPVVSDGPVPKEAIFDCVRLLRGIEVTAPIETGRVIVADALGLGVDFKAARAIAVASDGLRPA</sequence>
<dbReference type="SUPFAM" id="SSF160148">
    <property type="entry name" value="CPE0013-like"/>
    <property type="match status" value="1"/>
</dbReference>
<dbReference type="OrthoDB" id="9811531at2"/>
<dbReference type="InterPro" id="IPR012460">
    <property type="entry name" value="DUF1667"/>
</dbReference>
<keyword evidence="2" id="KW-1185">Reference proteome</keyword>
<accession>A0A4Q9VI54</accession>
<evidence type="ECO:0000313" key="2">
    <source>
        <dbReference type="Proteomes" id="UP000292781"/>
    </source>
</evidence>
<dbReference type="SUPFAM" id="SSF53706">
    <property type="entry name" value="Formate dehydrogenase/DMSO reductase, domains 1-3"/>
    <property type="match status" value="1"/>
</dbReference>
<dbReference type="Proteomes" id="UP000292781">
    <property type="component" value="Unassembled WGS sequence"/>
</dbReference>